<evidence type="ECO:0000313" key="6">
    <source>
        <dbReference type="Proteomes" id="UP000053681"/>
    </source>
</evidence>
<dbReference type="AlphaFoldDB" id="A0A0V8JNH3"/>
<evidence type="ECO:0000313" key="5">
    <source>
        <dbReference type="EMBL" id="KSU88567.1"/>
    </source>
</evidence>
<evidence type="ECO:0000256" key="4">
    <source>
        <dbReference type="ARBA" id="ARBA00022842"/>
    </source>
</evidence>
<comment type="similarity">
    <text evidence="2">Belongs to the HAD-like hydrolase superfamily. CbbY/CbbZ/Gph/YieH family.</text>
</comment>
<proteinExistence type="inferred from homology"/>
<evidence type="ECO:0000256" key="2">
    <source>
        <dbReference type="ARBA" id="ARBA00006171"/>
    </source>
</evidence>
<dbReference type="PANTHER" id="PTHR46193:SF21">
    <property type="entry name" value="SLL1138 PROTEIN"/>
    <property type="match status" value="1"/>
</dbReference>
<dbReference type="InterPro" id="IPR006439">
    <property type="entry name" value="HAD-SF_hydro_IA"/>
</dbReference>
<dbReference type="PRINTS" id="PR00413">
    <property type="entry name" value="HADHALOGNASE"/>
</dbReference>
<evidence type="ECO:0000256" key="1">
    <source>
        <dbReference type="ARBA" id="ARBA00001946"/>
    </source>
</evidence>
<dbReference type="Proteomes" id="UP000053681">
    <property type="component" value="Unassembled WGS sequence"/>
</dbReference>
<dbReference type="SFLD" id="SFLDG01129">
    <property type="entry name" value="C1.5:_HAD__Beta-PGM__Phosphata"/>
    <property type="match status" value="1"/>
</dbReference>
<dbReference type="RefSeq" id="WP_035320926.1">
    <property type="nucleotide sequence ID" value="NZ_KQ758637.1"/>
</dbReference>
<dbReference type="InterPro" id="IPR041492">
    <property type="entry name" value="HAD_2"/>
</dbReference>
<reference evidence="5 6" key="1">
    <citation type="submission" date="2015-11" db="EMBL/GenBank/DDBJ databases">
        <title>Bacillus caseinolyticus sp nov.</title>
        <authorList>
            <person name="Dastager S.G."/>
            <person name="Mawlankar R."/>
        </authorList>
    </citation>
    <scope>NUCLEOTIDE SEQUENCE [LARGE SCALE GENOMIC DNA]</scope>
    <source>
        <strain evidence="5 6">SGD-V-76</strain>
    </source>
</reference>
<dbReference type="SFLD" id="SFLDG01135">
    <property type="entry name" value="C1.5.6:_HAD__Beta-PGM__Phospha"/>
    <property type="match status" value="1"/>
</dbReference>
<dbReference type="EMBL" id="LNQP01000020">
    <property type="protein sequence ID" value="KSU88567.1"/>
    <property type="molecule type" value="Genomic_DNA"/>
</dbReference>
<name>A0A0V8JNH3_9BACI</name>
<comment type="cofactor">
    <cofactor evidence="1">
        <name>Mg(2+)</name>
        <dbReference type="ChEBI" id="CHEBI:18420"/>
    </cofactor>
</comment>
<organism evidence="5 6">
    <name type="scientific">Priestia veravalensis</name>
    <dbReference type="NCBI Taxonomy" id="1414648"/>
    <lineage>
        <taxon>Bacteria</taxon>
        <taxon>Bacillati</taxon>
        <taxon>Bacillota</taxon>
        <taxon>Bacilli</taxon>
        <taxon>Bacillales</taxon>
        <taxon>Bacillaceae</taxon>
        <taxon>Priestia</taxon>
    </lineage>
</organism>
<dbReference type="GO" id="GO:0046872">
    <property type="term" value="F:metal ion binding"/>
    <property type="evidence" value="ECO:0007669"/>
    <property type="project" value="UniProtKB-KW"/>
</dbReference>
<keyword evidence="4" id="KW-0460">Magnesium</keyword>
<keyword evidence="6" id="KW-1185">Reference proteome</keyword>
<dbReference type="InterPro" id="IPR023198">
    <property type="entry name" value="PGP-like_dom2"/>
</dbReference>
<dbReference type="PANTHER" id="PTHR46193">
    <property type="entry name" value="6-PHOSPHOGLUCONATE PHOSPHATASE"/>
    <property type="match status" value="1"/>
</dbReference>
<dbReference type="NCBIfam" id="TIGR01509">
    <property type="entry name" value="HAD-SF-IA-v3"/>
    <property type="match status" value="1"/>
</dbReference>
<dbReference type="CDD" id="cd16423">
    <property type="entry name" value="HAD_BPGM-like"/>
    <property type="match status" value="1"/>
</dbReference>
<keyword evidence="3" id="KW-0479">Metal-binding</keyword>
<keyword evidence="5" id="KW-0378">Hydrolase</keyword>
<protein>
    <submittedName>
        <fullName evidence="5">HAD family hydrolase</fullName>
    </submittedName>
</protein>
<gene>
    <name evidence="5" type="ORF">AS180_07135</name>
</gene>
<dbReference type="InterPro" id="IPR051600">
    <property type="entry name" value="Beta-PGM-like"/>
</dbReference>
<dbReference type="Pfam" id="PF13419">
    <property type="entry name" value="HAD_2"/>
    <property type="match status" value="1"/>
</dbReference>
<dbReference type="Gene3D" id="3.40.50.1000">
    <property type="entry name" value="HAD superfamily/HAD-like"/>
    <property type="match status" value="1"/>
</dbReference>
<accession>A0A0V8JNH3</accession>
<comment type="caution">
    <text evidence="5">The sequence shown here is derived from an EMBL/GenBank/DDBJ whole genome shotgun (WGS) entry which is preliminary data.</text>
</comment>
<sequence length="217" mass="24587">MIKAIVFDFDGLIVDTESVWYEVYCDMLEPRGVHLKIEEFASYIGTDTKALYDFLYEQFGRELTKEEIAKESLKRHREKMKQLAAREGVLEYLKEAKELGLKIGLASSSDRAWVTSFLKELDLLGHFEVMQTRGDVEKVKPDPALYKQTVEKLGVKPSEAIAFEDSANGAKAAIAAGLQCVIVPNRLSAHLTFETYHLRIASMKEKSLQEVIEQVSH</sequence>
<dbReference type="InterPro" id="IPR023214">
    <property type="entry name" value="HAD_sf"/>
</dbReference>
<evidence type="ECO:0000256" key="3">
    <source>
        <dbReference type="ARBA" id="ARBA00022723"/>
    </source>
</evidence>
<dbReference type="InterPro" id="IPR036412">
    <property type="entry name" value="HAD-like_sf"/>
</dbReference>
<dbReference type="GO" id="GO:0016787">
    <property type="term" value="F:hydrolase activity"/>
    <property type="evidence" value="ECO:0007669"/>
    <property type="project" value="UniProtKB-KW"/>
</dbReference>
<dbReference type="Gene3D" id="1.10.150.240">
    <property type="entry name" value="Putative phosphatase, domain 2"/>
    <property type="match status" value="1"/>
</dbReference>
<dbReference type="SUPFAM" id="SSF56784">
    <property type="entry name" value="HAD-like"/>
    <property type="match status" value="1"/>
</dbReference>
<dbReference type="SFLD" id="SFLDS00003">
    <property type="entry name" value="Haloacid_Dehalogenase"/>
    <property type="match status" value="1"/>
</dbReference>